<reference evidence="1" key="1">
    <citation type="submission" date="2021-05" db="EMBL/GenBank/DDBJ databases">
        <authorList>
            <person name="Scholz U."/>
            <person name="Mascher M."/>
            <person name="Fiebig A."/>
        </authorList>
    </citation>
    <scope>NUCLEOTIDE SEQUENCE [LARGE SCALE GENOMIC DNA]</scope>
</reference>
<keyword evidence="2" id="KW-1185">Reference proteome</keyword>
<proteinExistence type="predicted"/>
<dbReference type="Proteomes" id="UP001732700">
    <property type="component" value="Chromosome 3D"/>
</dbReference>
<organism evidence="1 2">
    <name type="scientific">Avena sativa</name>
    <name type="common">Oat</name>
    <dbReference type="NCBI Taxonomy" id="4498"/>
    <lineage>
        <taxon>Eukaryota</taxon>
        <taxon>Viridiplantae</taxon>
        <taxon>Streptophyta</taxon>
        <taxon>Embryophyta</taxon>
        <taxon>Tracheophyta</taxon>
        <taxon>Spermatophyta</taxon>
        <taxon>Magnoliopsida</taxon>
        <taxon>Liliopsida</taxon>
        <taxon>Poales</taxon>
        <taxon>Poaceae</taxon>
        <taxon>BOP clade</taxon>
        <taxon>Pooideae</taxon>
        <taxon>Poodae</taxon>
        <taxon>Poeae</taxon>
        <taxon>Poeae Chloroplast Group 1 (Aveneae type)</taxon>
        <taxon>Aveninae</taxon>
        <taxon>Avena</taxon>
    </lineage>
</organism>
<evidence type="ECO:0000313" key="1">
    <source>
        <dbReference type="EnsemblPlants" id="AVESA.00010b.r2.3DG0569190.1.CDS"/>
    </source>
</evidence>
<accession>A0ACD5W4R8</accession>
<dbReference type="EnsemblPlants" id="AVESA.00010b.r2.3DG0569190.1">
    <property type="protein sequence ID" value="AVESA.00010b.r2.3DG0569190.1.CDS"/>
    <property type="gene ID" value="AVESA.00010b.r2.3DG0569190"/>
</dbReference>
<evidence type="ECO:0000313" key="2">
    <source>
        <dbReference type="Proteomes" id="UP001732700"/>
    </source>
</evidence>
<name>A0ACD5W4R8_AVESA</name>
<protein>
    <submittedName>
        <fullName evidence="1">Uncharacterized protein</fullName>
    </submittedName>
</protein>
<sequence length="449" mass="49564">MSWRSFQKHTDYTNNEMETKVEVVESTLVAPSEETPRFGLWLSNLDLAAPRSHTPLVYYYPAPTPGGTDGEDFFSPRRLKAALARALVLFYPLAGRLGVDESGRLQIECNGEGALFVVARADCTGEDLFGNYVPSPELRHMLVPVAPSGDPPCILAMFQVTFLKCGGVVLGTGIHHGTMDGMAAAHFIQTWTGLTRGLSVSEACPSPPSHDRTLLRRRSPPHVDFDHLVYSPAYLNGIPRPFVTHLYSVSPKLLGDIKSQCVPGVSTYGAITAHLWRCMCVARGLALDFDTRLRVTANVRHRLRPPLPRQFSGNAILRDLVTVKVGNVLAQPLGFLADTIKKGLEDVDDAYVRSVIDYLEPESDKGSLLQMVPGQLMPESDMWVVSWLGMPVYDADFGWGAPRFVAPAQMFGTGTAYVMQRPNRDEGIAVLFAIEPQYQQCFEDIFYGE</sequence>
<reference evidence="1" key="2">
    <citation type="submission" date="2025-09" db="UniProtKB">
        <authorList>
            <consortium name="EnsemblPlants"/>
        </authorList>
    </citation>
    <scope>IDENTIFICATION</scope>
</reference>